<dbReference type="PANTHER" id="PTHR12358:SF6">
    <property type="entry name" value="CERAMIDE KINASE"/>
    <property type="match status" value="1"/>
</dbReference>
<comment type="caution">
    <text evidence="11">The sequence shown here is derived from an EMBL/GenBank/DDBJ whole genome shotgun (WGS) entry which is preliminary data.</text>
</comment>
<dbReference type="EC" id="2.7.1.138" evidence="7"/>
<reference evidence="11" key="1">
    <citation type="submission" date="2020-01" db="EMBL/GenBank/DDBJ databases">
        <authorList>
            <person name="Mishra B."/>
        </authorList>
    </citation>
    <scope>NUCLEOTIDE SEQUENCE [LARGE SCALE GENOMIC DNA]</scope>
</reference>
<comment type="cofactor">
    <cofactor evidence="1">
        <name>Ca(2+)</name>
        <dbReference type="ChEBI" id="CHEBI:29108"/>
    </cofactor>
</comment>
<comment type="catalytic activity">
    <reaction evidence="8">
        <text>an N-acylsphing-4-enine + ATP = an N-acylsphing-4-enine 1-phosphate + ADP + H(+)</text>
        <dbReference type="Rhea" id="RHEA:17929"/>
        <dbReference type="ChEBI" id="CHEBI:15378"/>
        <dbReference type="ChEBI" id="CHEBI:30616"/>
        <dbReference type="ChEBI" id="CHEBI:52639"/>
        <dbReference type="ChEBI" id="CHEBI:57674"/>
        <dbReference type="ChEBI" id="CHEBI:456216"/>
        <dbReference type="EC" id="2.7.1.138"/>
    </reaction>
</comment>
<dbReference type="Gene3D" id="2.60.200.40">
    <property type="match status" value="1"/>
</dbReference>
<dbReference type="Pfam" id="PF25382">
    <property type="entry name" value="PH_CERK"/>
    <property type="match status" value="1"/>
</dbReference>
<dbReference type="PANTHER" id="PTHR12358">
    <property type="entry name" value="SPHINGOSINE KINASE"/>
    <property type="match status" value="1"/>
</dbReference>
<evidence type="ECO:0000256" key="4">
    <source>
        <dbReference type="ARBA" id="ARBA00022777"/>
    </source>
</evidence>
<evidence type="ECO:0000256" key="6">
    <source>
        <dbReference type="ARBA" id="ARBA00022840"/>
    </source>
</evidence>
<keyword evidence="4" id="KW-0418">Kinase</keyword>
<keyword evidence="12" id="KW-1185">Reference proteome</keyword>
<name>A0A6D2KM74_9BRAS</name>
<keyword evidence="2" id="KW-0808">Transferase</keyword>
<keyword evidence="3" id="KW-0547">Nucleotide-binding</keyword>
<evidence type="ECO:0000256" key="8">
    <source>
        <dbReference type="ARBA" id="ARBA00051039"/>
    </source>
</evidence>
<dbReference type="OrthoDB" id="530923at2759"/>
<dbReference type="EMBL" id="CACVBM020001718">
    <property type="protein sequence ID" value="CAA7058047.1"/>
    <property type="molecule type" value="Genomic_DNA"/>
</dbReference>
<evidence type="ECO:0000256" key="3">
    <source>
        <dbReference type="ARBA" id="ARBA00022741"/>
    </source>
</evidence>
<dbReference type="Pfam" id="PF19280">
    <property type="entry name" value="CERK_C"/>
    <property type="match status" value="1"/>
</dbReference>
<evidence type="ECO:0000256" key="1">
    <source>
        <dbReference type="ARBA" id="ARBA00001913"/>
    </source>
</evidence>
<dbReference type="Proteomes" id="UP000467841">
    <property type="component" value="Unassembled WGS sequence"/>
</dbReference>
<dbReference type="FunFam" id="2.60.200.40:FF:000014">
    <property type="entry name" value="Ceramide kinase"/>
    <property type="match status" value="1"/>
</dbReference>
<evidence type="ECO:0000259" key="10">
    <source>
        <dbReference type="PROSITE" id="PS50146"/>
    </source>
</evidence>
<feature type="domain" description="DAGKc" evidence="10">
    <location>
        <begin position="136"/>
        <end position="343"/>
    </location>
</feature>
<dbReference type="InterPro" id="IPR050187">
    <property type="entry name" value="Lipid_Phosphate_FormReg"/>
</dbReference>
<dbReference type="GO" id="GO:0016020">
    <property type="term" value="C:membrane"/>
    <property type="evidence" value="ECO:0007669"/>
    <property type="project" value="GOC"/>
</dbReference>
<evidence type="ECO:0000313" key="11">
    <source>
        <dbReference type="EMBL" id="CAA7058047.1"/>
    </source>
</evidence>
<organism evidence="11 12">
    <name type="scientific">Microthlaspi erraticum</name>
    <dbReference type="NCBI Taxonomy" id="1685480"/>
    <lineage>
        <taxon>Eukaryota</taxon>
        <taxon>Viridiplantae</taxon>
        <taxon>Streptophyta</taxon>
        <taxon>Embryophyta</taxon>
        <taxon>Tracheophyta</taxon>
        <taxon>Spermatophyta</taxon>
        <taxon>Magnoliopsida</taxon>
        <taxon>eudicotyledons</taxon>
        <taxon>Gunneridae</taxon>
        <taxon>Pentapetalae</taxon>
        <taxon>rosids</taxon>
        <taxon>malvids</taxon>
        <taxon>Brassicales</taxon>
        <taxon>Brassicaceae</taxon>
        <taxon>Coluteocarpeae</taxon>
        <taxon>Microthlaspi</taxon>
    </lineage>
</organism>
<dbReference type="AlphaFoldDB" id="A0A6D2KM74"/>
<protein>
    <recommendedName>
        <fullName evidence="9">Ceramide kinase</fullName>
        <ecNumber evidence="7">2.7.1.138</ecNumber>
    </recommendedName>
</protein>
<evidence type="ECO:0000256" key="9">
    <source>
        <dbReference type="ARBA" id="ARBA00068405"/>
    </source>
</evidence>
<dbReference type="GO" id="GO:0001729">
    <property type="term" value="F:ceramide kinase activity"/>
    <property type="evidence" value="ECO:0007669"/>
    <property type="project" value="UniProtKB-EC"/>
</dbReference>
<dbReference type="PROSITE" id="PS50146">
    <property type="entry name" value="DAGK"/>
    <property type="match status" value="1"/>
</dbReference>
<dbReference type="GO" id="GO:0043067">
    <property type="term" value="P:regulation of programmed cell death"/>
    <property type="evidence" value="ECO:0007669"/>
    <property type="project" value="UniProtKB-ARBA"/>
</dbReference>
<evidence type="ECO:0000256" key="7">
    <source>
        <dbReference type="ARBA" id="ARBA00026096"/>
    </source>
</evidence>
<dbReference type="InterPro" id="IPR017438">
    <property type="entry name" value="ATP-NAD_kinase_N"/>
</dbReference>
<keyword evidence="5" id="KW-0106">Calcium</keyword>
<dbReference type="InterPro" id="IPR001206">
    <property type="entry name" value="Diacylglycerol_kinase_cat_dom"/>
</dbReference>
<accession>A0A6D2KM74</accession>
<keyword evidence="6" id="KW-0067">ATP-binding</keyword>
<gene>
    <name evidence="11" type="ORF">MERR_LOCUS45283</name>
</gene>
<evidence type="ECO:0000313" key="12">
    <source>
        <dbReference type="Proteomes" id="UP000467841"/>
    </source>
</evidence>
<dbReference type="InterPro" id="IPR016064">
    <property type="entry name" value="NAD/diacylglycerol_kinase_sf"/>
</dbReference>
<evidence type="ECO:0000256" key="2">
    <source>
        <dbReference type="ARBA" id="ARBA00022679"/>
    </source>
</evidence>
<dbReference type="Pfam" id="PF00781">
    <property type="entry name" value="DAGK_cat"/>
    <property type="match status" value="1"/>
</dbReference>
<dbReference type="GO" id="GO:0006672">
    <property type="term" value="P:ceramide metabolic process"/>
    <property type="evidence" value="ECO:0007669"/>
    <property type="project" value="UniProtKB-ARBA"/>
</dbReference>
<dbReference type="GO" id="GO:0005524">
    <property type="term" value="F:ATP binding"/>
    <property type="evidence" value="ECO:0007669"/>
    <property type="project" value="UniProtKB-KW"/>
</dbReference>
<dbReference type="SUPFAM" id="SSF111331">
    <property type="entry name" value="NAD kinase/diacylglycerol kinase-like"/>
    <property type="match status" value="1"/>
</dbReference>
<evidence type="ECO:0000256" key="5">
    <source>
        <dbReference type="ARBA" id="ARBA00022837"/>
    </source>
</evidence>
<sequence length="674" mass="76702">MSGCFFLDHAGEVLLTRNQDALSWKFLDSSDCERRNCLGIRNSENLKTEIKFSDIYAVEFANYGVVHSPKLGIRHAKECRLLKTREMYRFTVHGFQSSTKEPCLWKLATFTFGHTDLQTCQSWMDQLNYSLIKEIERPRHLLVFVHPKSGKGNGSKIWETVSKIFNLAKVNTKVVLTERAGHAFDVMASIQNKELHLYDGIIAVGGDGFFNEILNGYLLSRLKVPLPPSPSDSFNSFQSRGSSSVPESGDAVHETDQKEHFPLLPDSNQEVMNFRAFNGSCEGIEGPDHPFNGERPRFGLIPAGSTDAIVICTTGARDPITSALHIILGRKIFLDAMQVVRWKTASTSTIEPFIRYAASFAGYGFYGDVISESEKYRWMGPKRYDYVGTKVFLKHRSYEAEVMFEEAEAENAKASPHTRSKRWPFRNTTRSEKIPCRAKCSICNSKTEDGKIISTRPNARWCRTRGRFLSIGAAVMSNRNERAPDGLVVDAHLSDGFLHLILIKDCSLPKYLWHLTELAKKGGEPLNFEFVEYHKTRAFTFTSIGEESVWNLDGEIFEAHHLSAQVLRGLIPLFASGPEFRFDYEDDLKKVLDNRPYKYSRRMVILQRWKPIISPSFPSRIPFWIILKDLPLHYWKKELLYSIGNEIGDLKTHELSAMAAKIKVEIDGLKPLTK</sequence>
<dbReference type="InterPro" id="IPR045363">
    <property type="entry name" value="CERK_C"/>
</dbReference>
<dbReference type="InterPro" id="IPR057465">
    <property type="entry name" value="CERK_PH"/>
</dbReference>
<proteinExistence type="predicted"/>
<dbReference type="Gene3D" id="3.40.50.10330">
    <property type="entry name" value="Probable inorganic polyphosphate/atp-NAD kinase, domain 1"/>
    <property type="match status" value="1"/>
</dbReference>